<dbReference type="HOGENOM" id="CLU_744236_0_0_1"/>
<gene>
    <name evidence="2" type="ORF">Z518_08382</name>
</gene>
<sequence>MVDLRQDWLYDQGAPRTNTSPSGLSGGWSSTNLDTFLGELSFCQGDLCAGTTTQAQSWNAEEDGSVNRTVALEWALALIIVDALSRTGSGYIVDINDGPISSSWTIRGYERVPDFQKELLGGGDALKRPEATTPTTEGRIDITIGGYSYRASSLTDYLSIALFLTHIVLASCHVIFMVGKGQSSSAWDSISELLVLAQNSRPPTKALRNTNAGIQRLNTYSQIARLYVVKIKPSTSCQQNEDDDNNNVSNVELIFDEEMDDENPVGSQFQRRKRSSHNTHHSSSPSHSTQLTSRVREDDGRFVPVVPPTQGPRKAHVPDRDQGGCKCAEATGVTLDYSNMETLTKVQADVKYGDPPPWTPQKRRPSIDRMTI</sequence>
<dbReference type="Proteomes" id="UP000053617">
    <property type="component" value="Unassembled WGS sequence"/>
</dbReference>
<reference evidence="2 3" key="1">
    <citation type="submission" date="2015-01" db="EMBL/GenBank/DDBJ databases">
        <title>The Genome Sequence of Rhinocladiella mackenzie CBS 650.93.</title>
        <authorList>
            <consortium name="The Broad Institute Genomics Platform"/>
            <person name="Cuomo C."/>
            <person name="de Hoog S."/>
            <person name="Gorbushina A."/>
            <person name="Stielow B."/>
            <person name="Teixiera M."/>
            <person name="Abouelleil A."/>
            <person name="Chapman S.B."/>
            <person name="Priest M."/>
            <person name="Young S.K."/>
            <person name="Wortman J."/>
            <person name="Nusbaum C."/>
            <person name="Birren B."/>
        </authorList>
    </citation>
    <scope>NUCLEOTIDE SEQUENCE [LARGE SCALE GENOMIC DNA]</scope>
    <source>
        <strain evidence="2 3">CBS 650.93</strain>
    </source>
</reference>
<organism evidence="2 3">
    <name type="scientific">Rhinocladiella mackenziei CBS 650.93</name>
    <dbReference type="NCBI Taxonomy" id="1442369"/>
    <lineage>
        <taxon>Eukaryota</taxon>
        <taxon>Fungi</taxon>
        <taxon>Dikarya</taxon>
        <taxon>Ascomycota</taxon>
        <taxon>Pezizomycotina</taxon>
        <taxon>Eurotiomycetes</taxon>
        <taxon>Chaetothyriomycetidae</taxon>
        <taxon>Chaetothyriales</taxon>
        <taxon>Herpotrichiellaceae</taxon>
        <taxon>Rhinocladiella</taxon>
    </lineage>
</organism>
<protein>
    <submittedName>
        <fullName evidence="2">Rhinocladiella mackenziei CBS 650.93 unplaced genomic scaffold supercont1.6, whole genome shotgun sequence</fullName>
    </submittedName>
</protein>
<proteinExistence type="predicted"/>
<evidence type="ECO:0000256" key="1">
    <source>
        <dbReference type="SAM" id="MobiDB-lite"/>
    </source>
</evidence>
<dbReference type="RefSeq" id="XP_013269577.1">
    <property type="nucleotide sequence ID" value="XM_013414123.1"/>
</dbReference>
<dbReference type="VEuPathDB" id="FungiDB:Z518_08382"/>
<keyword evidence="3" id="KW-1185">Reference proteome</keyword>
<name>A0A0D2IGP5_9EURO</name>
<dbReference type="EMBL" id="KN847480">
    <property type="protein sequence ID" value="KIX02441.1"/>
    <property type="molecule type" value="Genomic_DNA"/>
</dbReference>
<dbReference type="GeneID" id="25296453"/>
<accession>A0A0D2IGP5</accession>
<feature type="compositionally biased region" description="Low complexity" evidence="1">
    <location>
        <begin position="281"/>
        <end position="293"/>
    </location>
</feature>
<dbReference type="STRING" id="1442369.A0A0D2IGP5"/>
<dbReference type="OrthoDB" id="5342924at2759"/>
<evidence type="ECO:0000313" key="2">
    <source>
        <dbReference type="EMBL" id="KIX02441.1"/>
    </source>
</evidence>
<feature type="compositionally biased region" description="Basic residues" evidence="1">
    <location>
        <begin position="270"/>
        <end position="280"/>
    </location>
</feature>
<feature type="region of interest" description="Disordered" evidence="1">
    <location>
        <begin position="350"/>
        <end position="372"/>
    </location>
</feature>
<feature type="region of interest" description="Disordered" evidence="1">
    <location>
        <begin position="257"/>
        <end position="297"/>
    </location>
</feature>
<feature type="region of interest" description="Disordered" evidence="1">
    <location>
        <begin position="303"/>
        <end position="322"/>
    </location>
</feature>
<dbReference type="AlphaFoldDB" id="A0A0D2IGP5"/>
<evidence type="ECO:0000313" key="3">
    <source>
        <dbReference type="Proteomes" id="UP000053617"/>
    </source>
</evidence>